<accession>A0A0G0M2G0</accession>
<dbReference type="InterPro" id="IPR006119">
    <property type="entry name" value="Resolv_N"/>
</dbReference>
<organism evidence="4 5">
    <name type="scientific">Candidatus Woesebacteria bacterium GW2011_GWA1_39_12</name>
    <dbReference type="NCBI Taxonomy" id="1618549"/>
    <lineage>
        <taxon>Bacteria</taxon>
        <taxon>Candidatus Woeseibacteriota</taxon>
    </lineage>
</organism>
<name>A0A0G0M2G0_9BACT</name>
<dbReference type="PANTHER" id="PTHR30461:SF23">
    <property type="entry name" value="DNA RECOMBINASE-RELATED"/>
    <property type="match status" value="1"/>
</dbReference>
<feature type="domain" description="Resolvase/invertase-type recombinase catalytic" evidence="2">
    <location>
        <begin position="13"/>
        <end position="161"/>
    </location>
</feature>
<dbReference type="Gene3D" id="3.90.1750.20">
    <property type="entry name" value="Putative Large Serine Recombinase, Chain B, Domain 2"/>
    <property type="match status" value="1"/>
</dbReference>
<dbReference type="SMART" id="SM00857">
    <property type="entry name" value="Resolvase"/>
    <property type="match status" value="1"/>
</dbReference>
<protein>
    <submittedName>
        <fullName evidence="4">Recombinase</fullName>
    </submittedName>
</protein>
<gene>
    <name evidence="4" type="ORF">UT23_C0003G0005</name>
</gene>
<dbReference type="AlphaFoldDB" id="A0A0G0M2G0"/>
<sequence>MYVDDEIDITKLRYVLYVRKSTDDPERQVRSIDDQIAECLEYAKRIGIKVVGRPIIEKQSAKKPNLRPLFKQMLKDIREDKYDGILSWHPDRLARNMREGGEIIDMIDEGQIKDLKFVSHHFSNDPSGKMLLGMAFVLSKEYSDRLSVVVKRGVGRKFEEGKSAAYKHGYYRDENGYYRPDGKNFQLIKEAWQMRKVRKSIEEIAEWMNDEGYVRIIQHKDKKVRKVDMDKRILSKIFKQSFYMGVLVQKNKEIDLRTIYDFEPAVGDDDFFLVQELSQRHTTFLKRQARAFYPFKGILRCAFCGSNMRVAPSLSGSKDREHRLLYCRCDNELCTREKRSCRVRFITEFIDVILKDGLKLTEKEYQLYAEGMKQLTNEQHGRLERDIHSLQGKQRAVNLELNKRSLAIIDFDKNSPVYQVNLKQIEELKQEKEQLQQKIDELTAKLIDQEKVKLSLEQFLNLSKNAAMAVKSADAVKKDAICRIIFLNVDVGIDNVASYRLKPPFDTLLKTRQLLLSRGAGN</sequence>
<dbReference type="PANTHER" id="PTHR30461">
    <property type="entry name" value="DNA-INVERTASE FROM LAMBDOID PROPHAGE"/>
    <property type="match status" value="1"/>
</dbReference>
<dbReference type="Gene3D" id="3.40.50.1390">
    <property type="entry name" value="Resolvase, N-terminal catalytic domain"/>
    <property type="match status" value="1"/>
</dbReference>
<dbReference type="InterPro" id="IPR050639">
    <property type="entry name" value="SSR_resolvase"/>
</dbReference>
<dbReference type="InterPro" id="IPR036162">
    <property type="entry name" value="Resolvase-like_N_sf"/>
</dbReference>
<dbReference type="GO" id="GO:0003677">
    <property type="term" value="F:DNA binding"/>
    <property type="evidence" value="ECO:0007669"/>
    <property type="project" value="InterPro"/>
</dbReference>
<keyword evidence="1" id="KW-0175">Coiled coil</keyword>
<dbReference type="Pfam" id="PF07508">
    <property type="entry name" value="Recombinase"/>
    <property type="match status" value="1"/>
</dbReference>
<dbReference type="GO" id="GO:0000150">
    <property type="term" value="F:DNA strand exchange activity"/>
    <property type="evidence" value="ECO:0007669"/>
    <property type="project" value="InterPro"/>
</dbReference>
<evidence type="ECO:0000259" key="3">
    <source>
        <dbReference type="PROSITE" id="PS51737"/>
    </source>
</evidence>
<feature type="coiled-coil region" evidence="1">
    <location>
        <begin position="418"/>
        <end position="452"/>
    </location>
</feature>
<evidence type="ECO:0000313" key="4">
    <source>
        <dbReference type="EMBL" id="KKQ98378.1"/>
    </source>
</evidence>
<dbReference type="SUPFAM" id="SSF53041">
    <property type="entry name" value="Resolvase-like"/>
    <property type="match status" value="1"/>
</dbReference>
<evidence type="ECO:0000256" key="1">
    <source>
        <dbReference type="SAM" id="Coils"/>
    </source>
</evidence>
<evidence type="ECO:0000259" key="2">
    <source>
        <dbReference type="PROSITE" id="PS51736"/>
    </source>
</evidence>
<proteinExistence type="predicted"/>
<dbReference type="CDD" id="cd00338">
    <property type="entry name" value="Ser_Recombinase"/>
    <property type="match status" value="1"/>
</dbReference>
<dbReference type="PROSITE" id="PS51737">
    <property type="entry name" value="RECOMBINASE_DNA_BIND"/>
    <property type="match status" value="1"/>
</dbReference>
<dbReference type="PROSITE" id="PS51736">
    <property type="entry name" value="RECOMBINASES_3"/>
    <property type="match status" value="1"/>
</dbReference>
<comment type="caution">
    <text evidence="4">The sequence shown here is derived from an EMBL/GenBank/DDBJ whole genome shotgun (WGS) entry which is preliminary data.</text>
</comment>
<dbReference type="InterPro" id="IPR038109">
    <property type="entry name" value="DNA_bind_recomb_sf"/>
</dbReference>
<reference evidence="4 5" key="1">
    <citation type="journal article" date="2015" name="Nature">
        <title>rRNA introns, odd ribosomes, and small enigmatic genomes across a large radiation of phyla.</title>
        <authorList>
            <person name="Brown C.T."/>
            <person name="Hug L.A."/>
            <person name="Thomas B.C."/>
            <person name="Sharon I."/>
            <person name="Castelle C.J."/>
            <person name="Singh A."/>
            <person name="Wilkins M.J."/>
            <person name="Williams K.H."/>
            <person name="Banfield J.F."/>
        </authorList>
    </citation>
    <scope>NUCLEOTIDE SEQUENCE [LARGE SCALE GENOMIC DNA]</scope>
</reference>
<dbReference type="Proteomes" id="UP000034325">
    <property type="component" value="Unassembled WGS sequence"/>
</dbReference>
<feature type="domain" description="Recombinase" evidence="3">
    <location>
        <begin position="167"/>
        <end position="284"/>
    </location>
</feature>
<dbReference type="InterPro" id="IPR011109">
    <property type="entry name" value="DNA_bind_recombinase_dom"/>
</dbReference>
<evidence type="ECO:0000313" key="5">
    <source>
        <dbReference type="Proteomes" id="UP000034325"/>
    </source>
</evidence>
<dbReference type="Pfam" id="PF00239">
    <property type="entry name" value="Resolvase"/>
    <property type="match status" value="1"/>
</dbReference>
<dbReference type="EMBL" id="LBWA01000003">
    <property type="protein sequence ID" value="KKQ98378.1"/>
    <property type="molecule type" value="Genomic_DNA"/>
</dbReference>